<dbReference type="STRING" id="1219080.VEZ01S_16_00390"/>
<organism evidence="2 3">
    <name type="scientific">Vibrio ezurae NBRC 102218</name>
    <dbReference type="NCBI Taxonomy" id="1219080"/>
    <lineage>
        <taxon>Bacteria</taxon>
        <taxon>Pseudomonadati</taxon>
        <taxon>Pseudomonadota</taxon>
        <taxon>Gammaproteobacteria</taxon>
        <taxon>Vibrionales</taxon>
        <taxon>Vibrionaceae</taxon>
        <taxon>Vibrio</taxon>
    </lineage>
</organism>
<dbReference type="InterPro" id="IPR039422">
    <property type="entry name" value="MarR/SlyA-like"/>
</dbReference>
<dbReference type="InterPro" id="IPR036388">
    <property type="entry name" value="WH-like_DNA-bd_sf"/>
</dbReference>
<dbReference type="SUPFAM" id="SSF46785">
    <property type="entry name" value="Winged helix' DNA-binding domain"/>
    <property type="match status" value="1"/>
</dbReference>
<evidence type="ECO:0000313" key="2">
    <source>
        <dbReference type="EMBL" id="GAD79490.1"/>
    </source>
</evidence>
<dbReference type="OrthoDB" id="5869263at2"/>
<dbReference type="PANTHER" id="PTHR33164">
    <property type="entry name" value="TRANSCRIPTIONAL REGULATOR, MARR FAMILY"/>
    <property type="match status" value="1"/>
</dbReference>
<sequence>MENQTALSITGIDNLDSNPLFLMGFAYKQFRSKIAIELSSASHISLEMYGALKVLSTNGMLTQQELSDLLLRHRSVTKRLVDNAIKLELVVASKSDTNKKVKLLALTPLGQQTVVECAPIVDSVSAQFQQSLTAQESKQLTDLLAKLVKTDEFVD</sequence>
<dbReference type="SMART" id="SM00347">
    <property type="entry name" value="HTH_MARR"/>
    <property type="match status" value="1"/>
</dbReference>
<dbReference type="AlphaFoldDB" id="U3B0I1"/>
<reference evidence="2 3" key="1">
    <citation type="submission" date="2013-09" db="EMBL/GenBank/DDBJ databases">
        <title>Whole genome shotgun sequence of Vibrio ezurae NBRC 102218.</title>
        <authorList>
            <person name="Yoshida I."/>
            <person name="Hosoyama A."/>
            <person name="Numata M."/>
            <person name="Hashimoto M."/>
            <person name="Hosoyama Y."/>
            <person name="Tsuchikane K."/>
            <person name="Noguchi M."/>
            <person name="Hirakata S."/>
            <person name="Ichikawa N."/>
            <person name="Ohji S."/>
            <person name="Yamazoe A."/>
            <person name="Fujita N."/>
        </authorList>
    </citation>
    <scope>NUCLEOTIDE SEQUENCE [LARGE SCALE GENOMIC DNA]</scope>
    <source>
        <strain evidence="2 3">NBRC 102218</strain>
    </source>
</reference>
<dbReference type="InterPro" id="IPR000835">
    <property type="entry name" value="HTH_MarR-typ"/>
</dbReference>
<accession>U3B0I1</accession>
<comment type="caution">
    <text evidence="2">The sequence shown here is derived from an EMBL/GenBank/DDBJ whole genome shotgun (WGS) entry which is preliminary data.</text>
</comment>
<dbReference type="GO" id="GO:0003700">
    <property type="term" value="F:DNA-binding transcription factor activity"/>
    <property type="evidence" value="ECO:0007669"/>
    <property type="project" value="InterPro"/>
</dbReference>
<proteinExistence type="predicted"/>
<dbReference type="Gene3D" id="1.10.10.10">
    <property type="entry name" value="Winged helix-like DNA-binding domain superfamily/Winged helix DNA-binding domain"/>
    <property type="match status" value="1"/>
</dbReference>
<gene>
    <name evidence="2" type="ORF">VEZ01S_16_00390</name>
</gene>
<evidence type="ECO:0000313" key="3">
    <source>
        <dbReference type="Proteomes" id="UP000016562"/>
    </source>
</evidence>
<dbReference type="GO" id="GO:0006950">
    <property type="term" value="P:response to stress"/>
    <property type="evidence" value="ECO:0007669"/>
    <property type="project" value="TreeGrafter"/>
</dbReference>
<dbReference type="PROSITE" id="PS50995">
    <property type="entry name" value="HTH_MARR_2"/>
    <property type="match status" value="1"/>
</dbReference>
<dbReference type="PANTHER" id="PTHR33164:SF95">
    <property type="entry name" value="TRANSCRIPTIONAL REGULATOR"/>
    <property type="match status" value="1"/>
</dbReference>
<feature type="domain" description="HTH marR-type" evidence="1">
    <location>
        <begin position="16"/>
        <end position="149"/>
    </location>
</feature>
<evidence type="ECO:0000259" key="1">
    <source>
        <dbReference type="PROSITE" id="PS50995"/>
    </source>
</evidence>
<dbReference type="RefSeq" id="WP_021713199.1">
    <property type="nucleotide sequence ID" value="NZ_BATM01000016.1"/>
</dbReference>
<dbReference type="eggNOG" id="COG1846">
    <property type="taxonomic scope" value="Bacteria"/>
</dbReference>
<protein>
    <submittedName>
        <fullName evidence="2">Putative MarR family transcriptional regulator</fullName>
    </submittedName>
</protein>
<name>U3B0I1_9VIBR</name>
<dbReference type="Proteomes" id="UP000016562">
    <property type="component" value="Unassembled WGS sequence"/>
</dbReference>
<keyword evidence="3" id="KW-1185">Reference proteome</keyword>
<dbReference type="EMBL" id="BATM01000016">
    <property type="protein sequence ID" value="GAD79490.1"/>
    <property type="molecule type" value="Genomic_DNA"/>
</dbReference>
<dbReference type="InterPro" id="IPR036390">
    <property type="entry name" value="WH_DNA-bd_sf"/>
</dbReference>